<evidence type="ECO:0000256" key="1">
    <source>
        <dbReference type="SAM" id="MobiDB-lite"/>
    </source>
</evidence>
<name>A0AB34G673_9HYPO</name>
<keyword evidence="3" id="KW-1185">Reference proteome</keyword>
<evidence type="ECO:0000313" key="3">
    <source>
        <dbReference type="Proteomes" id="UP001163105"/>
    </source>
</evidence>
<proteinExistence type="predicted"/>
<dbReference type="EMBL" id="JAQHRD010000001">
    <property type="protein sequence ID" value="KAJ6447115.1"/>
    <property type="molecule type" value="Genomic_DNA"/>
</dbReference>
<dbReference type="Proteomes" id="UP001163105">
    <property type="component" value="Unassembled WGS sequence"/>
</dbReference>
<dbReference type="AlphaFoldDB" id="A0AB34G673"/>
<accession>A0AB34G673</accession>
<sequence>MARTYKRWIYTKSCEFPPDGNFRLGQIIGEPTDPAYVLQPLGPLPLLEGMNVETTRRENVRLEDKDELSGQFKAWAKLGFLPARFSSSVAASRSDEYTWHFKSLESRLLSPSLAYVQDAMRHGDVPATLKTWLFKHRVYMVTGVRVVSGARMKRKDQTSMSASLAAEAPLDESVSAGATGNIASSSVESEGFEKATDFVFAYRLNEISYRGNVKHKPYTGGETESSDKAQGPRPSEIEIDDFEVLKISERPLAGSADDFDRVSIPGFEDVECFVPKG</sequence>
<reference evidence="2" key="1">
    <citation type="submission" date="2023-01" db="EMBL/GenBank/DDBJ databases">
        <title>The growth and conidiation of Purpureocillium lavendulum are regulated by nitrogen source and histone H3K14 acetylation.</title>
        <authorList>
            <person name="Tang P."/>
            <person name="Han J."/>
            <person name="Zhang C."/>
            <person name="Tang P."/>
            <person name="Qi F."/>
            <person name="Zhang K."/>
            <person name="Liang L."/>
        </authorList>
    </citation>
    <scope>NUCLEOTIDE SEQUENCE</scope>
    <source>
        <strain evidence="2">YMF1.00683</strain>
    </source>
</reference>
<comment type="caution">
    <text evidence="2">The sequence shown here is derived from an EMBL/GenBank/DDBJ whole genome shotgun (WGS) entry which is preliminary data.</text>
</comment>
<evidence type="ECO:0000313" key="2">
    <source>
        <dbReference type="EMBL" id="KAJ6447115.1"/>
    </source>
</evidence>
<protein>
    <submittedName>
        <fullName evidence="2">Uncharacterized protein</fullName>
    </submittedName>
</protein>
<organism evidence="2 3">
    <name type="scientific">Purpureocillium lavendulum</name>
    <dbReference type="NCBI Taxonomy" id="1247861"/>
    <lineage>
        <taxon>Eukaryota</taxon>
        <taxon>Fungi</taxon>
        <taxon>Dikarya</taxon>
        <taxon>Ascomycota</taxon>
        <taxon>Pezizomycotina</taxon>
        <taxon>Sordariomycetes</taxon>
        <taxon>Hypocreomycetidae</taxon>
        <taxon>Hypocreales</taxon>
        <taxon>Ophiocordycipitaceae</taxon>
        <taxon>Purpureocillium</taxon>
    </lineage>
</organism>
<feature type="region of interest" description="Disordered" evidence="1">
    <location>
        <begin position="213"/>
        <end position="240"/>
    </location>
</feature>
<gene>
    <name evidence="2" type="ORF">O9K51_01890</name>
</gene>